<feature type="compositionally biased region" description="Basic and acidic residues" evidence="1">
    <location>
        <begin position="1"/>
        <end position="28"/>
    </location>
</feature>
<feature type="region of interest" description="Disordered" evidence="1">
    <location>
        <begin position="1"/>
        <end position="30"/>
    </location>
</feature>
<evidence type="ECO:0000313" key="2">
    <source>
        <dbReference type="EMBL" id="SIT97723.1"/>
    </source>
</evidence>
<dbReference type="AlphaFoldDB" id="A0A1U7Q024"/>
<accession>A0A1U7Q024</accession>
<gene>
    <name evidence="2" type="ORF">SAMN05660493_02449</name>
</gene>
<evidence type="ECO:0000313" key="3">
    <source>
        <dbReference type="Proteomes" id="UP000187261"/>
    </source>
</evidence>
<dbReference type="Proteomes" id="UP000187261">
    <property type="component" value="Unassembled WGS sequence"/>
</dbReference>
<proteinExistence type="predicted"/>
<name>A0A1U7Q024_9FLAO</name>
<evidence type="ECO:0000256" key="1">
    <source>
        <dbReference type="SAM" id="MobiDB-lite"/>
    </source>
</evidence>
<protein>
    <submittedName>
        <fullName evidence="2">Uncharacterized protein</fullName>
    </submittedName>
</protein>
<keyword evidence="3" id="KW-1185">Reference proteome</keyword>
<dbReference type="EMBL" id="FTPU01000029">
    <property type="protein sequence ID" value="SIT97723.1"/>
    <property type="molecule type" value="Genomic_DNA"/>
</dbReference>
<organism evidence="2 3">
    <name type="scientific">Epilithonimonas bovis DSM 19482</name>
    <dbReference type="NCBI Taxonomy" id="1121284"/>
    <lineage>
        <taxon>Bacteria</taxon>
        <taxon>Pseudomonadati</taxon>
        <taxon>Bacteroidota</taxon>
        <taxon>Flavobacteriia</taxon>
        <taxon>Flavobacteriales</taxon>
        <taxon>Weeksellaceae</taxon>
        <taxon>Chryseobacterium group</taxon>
        <taxon>Epilithonimonas</taxon>
    </lineage>
</organism>
<sequence length="84" mass="9990">MIDEMLREPQHDSSDEEMLREPQHDNPLKKQTTYEKLQQQHLKHLAPSTLHWYTVILIHCYIVQKSPFPKSLQTSGKSSVTHYY</sequence>
<dbReference type="STRING" id="1121284.SAMN05660493_02449"/>
<reference evidence="3" key="1">
    <citation type="submission" date="2016-10" db="EMBL/GenBank/DDBJ databases">
        <authorList>
            <person name="Varghese N."/>
            <person name="Submissions S."/>
        </authorList>
    </citation>
    <scope>NUCLEOTIDE SEQUENCE [LARGE SCALE GENOMIC DNA]</scope>
    <source>
        <strain evidence="3">DSM 19482</strain>
    </source>
</reference>